<gene>
    <name evidence="5" type="ORF">M8009_18710</name>
</gene>
<keyword evidence="3" id="KW-0732">Signal</keyword>
<keyword evidence="4" id="KW-1133">Transmembrane helix</keyword>
<evidence type="ECO:0000313" key="5">
    <source>
        <dbReference type="EMBL" id="MCL7942305.1"/>
    </source>
</evidence>
<keyword evidence="4" id="KW-0472">Membrane</keyword>
<dbReference type="InterPro" id="IPR018893">
    <property type="entry name" value="T8SS_CsgF"/>
</dbReference>
<dbReference type="EMBL" id="JAMJPK010000013">
    <property type="protein sequence ID" value="MCL7942305.1"/>
    <property type="molecule type" value="Genomic_DNA"/>
</dbReference>
<organism evidence="5 6">
    <name type="scientific">Halomonas gemina</name>
    <dbReference type="NCBI Taxonomy" id="2945105"/>
    <lineage>
        <taxon>Bacteria</taxon>
        <taxon>Pseudomonadati</taxon>
        <taxon>Pseudomonadota</taxon>
        <taxon>Gammaproteobacteria</taxon>
        <taxon>Oceanospirillales</taxon>
        <taxon>Halomonadaceae</taxon>
        <taxon>Halomonas</taxon>
    </lineage>
</organism>
<feature type="transmembrane region" description="Helical" evidence="4">
    <location>
        <begin position="28"/>
        <end position="48"/>
    </location>
</feature>
<keyword evidence="6" id="KW-1185">Reference proteome</keyword>
<dbReference type="RefSeq" id="WP_250063973.1">
    <property type="nucleotide sequence ID" value="NZ_JAMJPK010000013.1"/>
</dbReference>
<evidence type="ECO:0000256" key="3">
    <source>
        <dbReference type="ARBA" id="ARBA00022729"/>
    </source>
</evidence>
<comment type="function">
    <text evidence="1">May be involved in the biogenesis of curli organelles.</text>
</comment>
<evidence type="ECO:0000256" key="4">
    <source>
        <dbReference type="SAM" id="Phobius"/>
    </source>
</evidence>
<dbReference type="Pfam" id="PF10614">
    <property type="entry name" value="CsgF"/>
    <property type="match status" value="1"/>
</dbReference>
<keyword evidence="4" id="KW-0812">Transmembrane</keyword>
<proteinExistence type="predicted"/>
<reference evidence="5" key="1">
    <citation type="submission" date="2022-05" db="EMBL/GenBank/DDBJ databases">
        <title>Halomonas geminus sp. nov. and Halomonas llamarensis sp. nov. isolated from high-altitude salars of the Atacama Desert.</title>
        <authorList>
            <person name="Hintersatz C."/>
            <person name="Rojas L.A."/>
            <person name="Wei T.-S."/>
            <person name="Kutschke S."/>
            <person name="Lehmann F."/>
            <person name="Jain R."/>
            <person name="Pollmann K."/>
        </authorList>
    </citation>
    <scope>NUCLEOTIDE SEQUENCE</scope>
    <source>
        <strain evidence="5">ATCH28</strain>
    </source>
</reference>
<dbReference type="Proteomes" id="UP001165369">
    <property type="component" value="Unassembled WGS sequence"/>
</dbReference>
<accession>A0ABT0T7D9</accession>
<evidence type="ECO:0000256" key="2">
    <source>
        <dbReference type="ARBA" id="ARBA00014031"/>
    </source>
</evidence>
<sequence length="171" mass="18628">MEREPWRWGGLISIVSGSFLCKFKILNLAYIILSISTIAGGGCSIVQASDFVYRPVNPSFGGNPFNSAHLLGLADRQNQYKESASSRSGIDSLRSSPADQFVRQLQSRMMSSLARQVNEAVFGDNAAESGRIIFGDQVITFERGLEAVHMVIEDNAAGTRTEISVPVLQVD</sequence>
<name>A0ABT0T7D9_9GAMM</name>
<protein>
    <recommendedName>
        <fullName evidence="2">Curli production assembly/transport component CsgF</fullName>
    </recommendedName>
</protein>
<evidence type="ECO:0000256" key="1">
    <source>
        <dbReference type="ARBA" id="ARBA00003989"/>
    </source>
</evidence>
<comment type="caution">
    <text evidence="5">The sequence shown here is derived from an EMBL/GenBank/DDBJ whole genome shotgun (WGS) entry which is preliminary data.</text>
</comment>
<evidence type="ECO:0000313" key="6">
    <source>
        <dbReference type="Proteomes" id="UP001165369"/>
    </source>
</evidence>